<organism evidence="1 2">
    <name type="scientific">Coemansia linderi</name>
    <dbReference type="NCBI Taxonomy" id="2663919"/>
    <lineage>
        <taxon>Eukaryota</taxon>
        <taxon>Fungi</taxon>
        <taxon>Fungi incertae sedis</taxon>
        <taxon>Zoopagomycota</taxon>
        <taxon>Kickxellomycotina</taxon>
        <taxon>Kickxellomycetes</taxon>
        <taxon>Kickxellales</taxon>
        <taxon>Kickxellaceae</taxon>
        <taxon>Coemansia</taxon>
    </lineage>
</organism>
<comment type="caution">
    <text evidence="1">The sequence shown here is derived from an EMBL/GenBank/DDBJ whole genome shotgun (WGS) entry which is preliminary data.</text>
</comment>
<evidence type="ECO:0000313" key="2">
    <source>
        <dbReference type="Proteomes" id="UP001140066"/>
    </source>
</evidence>
<proteinExistence type="predicted"/>
<gene>
    <name evidence="1" type="ORF">GGI18_003533</name>
</gene>
<keyword evidence="2" id="KW-1185">Reference proteome</keyword>
<name>A0ACC1KC16_9FUNG</name>
<dbReference type="EMBL" id="JANBUK010001260">
    <property type="protein sequence ID" value="KAJ2783291.1"/>
    <property type="molecule type" value="Genomic_DNA"/>
</dbReference>
<protein>
    <submittedName>
        <fullName evidence="1">Uncharacterized protein</fullName>
    </submittedName>
</protein>
<sequence length="281" mass="31320">LQLTINEKAGSIRLSRPNWVENEELPHDAAHLVREFRVNMSMSSVVGGSSLRLLTEYLGDCRFPIANKLYVTINGYHTEARDSREGAIANINAFCLFLRSLVPADVAVKLACVSEDEFMAINESTVGMLYEEYFEVFAGSLYAGAREAMLNLNDIKLSRLSTIEATPMTFPVLTKLQCGIAGLGPEFQHLSDEEVPDHIVANYGNTGKNLVIWCMNGYGEQSSERLLEYTMLLALVCPRFCRADVYLGMIPDYNKCLAAALKSGPYSKYALQLSRLITRKH</sequence>
<reference evidence="1" key="1">
    <citation type="submission" date="2022-07" db="EMBL/GenBank/DDBJ databases">
        <title>Phylogenomic reconstructions and comparative analyses of Kickxellomycotina fungi.</title>
        <authorList>
            <person name="Reynolds N.K."/>
            <person name="Stajich J.E."/>
            <person name="Barry K."/>
            <person name="Grigoriev I.V."/>
            <person name="Crous P."/>
            <person name="Smith M.E."/>
        </authorList>
    </citation>
    <scope>NUCLEOTIDE SEQUENCE</scope>
    <source>
        <strain evidence="1">BCRC 34191</strain>
    </source>
</reference>
<accession>A0ACC1KC16</accession>
<feature type="non-terminal residue" evidence="1">
    <location>
        <position position="1"/>
    </location>
</feature>
<evidence type="ECO:0000313" key="1">
    <source>
        <dbReference type="EMBL" id="KAJ2783291.1"/>
    </source>
</evidence>
<dbReference type="Proteomes" id="UP001140066">
    <property type="component" value="Unassembled WGS sequence"/>
</dbReference>